<keyword evidence="1" id="KW-0732">Signal</keyword>
<dbReference type="OrthoDB" id="10660644at2759"/>
<protein>
    <submittedName>
        <fullName evidence="2">Uncharacterized protein</fullName>
    </submittedName>
</protein>
<accession>A0A7R8X6Q9</accession>
<evidence type="ECO:0000313" key="2">
    <source>
        <dbReference type="EMBL" id="CAD7240708.1"/>
    </source>
</evidence>
<dbReference type="AlphaFoldDB" id="A0A7R8X6Q9"/>
<name>A0A7R8X6Q9_9CRUS</name>
<evidence type="ECO:0000313" key="3">
    <source>
        <dbReference type="Proteomes" id="UP000677054"/>
    </source>
</evidence>
<dbReference type="EMBL" id="CAJPEV010000054">
    <property type="protein sequence ID" value="CAG0879712.1"/>
    <property type="molecule type" value="Genomic_DNA"/>
</dbReference>
<feature type="chain" id="PRO_5036209039" evidence="1">
    <location>
        <begin position="23"/>
        <end position="197"/>
    </location>
</feature>
<reference evidence="2" key="1">
    <citation type="submission" date="2020-11" db="EMBL/GenBank/DDBJ databases">
        <authorList>
            <person name="Tran Van P."/>
        </authorList>
    </citation>
    <scope>NUCLEOTIDE SEQUENCE</scope>
</reference>
<proteinExistence type="predicted"/>
<dbReference type="EMBL" id="LR899571">
    <property type="protein sequence ID" value="CAD7240708.1"/>
    <property type="molecule type" value="Genomic_DNA"/>
</dbReference>
<sequence>MLLLPALWQLVGVLGMMEAVSAARHSVLVSRGGRAIADYAIGSSKPQLLDRDYLSPTSSHGFAFGKDLDSRRRFPGSFIENFNYDFSNILDEDVSALEPSPVSGPGVRASPGVPAHIARHFTPPEVLPPSFDVDPDPYYEPYDPAIIGSLLQSGPSFERLDHEGLIRRHTKRRAENGLPPILLGSIRPGFPFFRRFY</sequence>
<keyword evidence="3" id="KW-1185">Reference proteome</keyword>
<feature type="signal peptide" evidence="1">
    <location>
        <begin position="1"/>
        <end position="22"/>
    </location>
</feature>
<gene>
    <name evidence="2" type="ORF">DSTB1V02_LOCUS721</name>
</gene>
<organism evidence="2">
    <name type="scientific">Darwinula stevensoni</name>
    <dbReference type="NCBI Taxonomy" id="69355"/>
    <lineage>
        <taxon>Eukaryota</taxon>
        <taxon>Metazoa</taxon>
        <taxon>Ecdysozoa</taxon>
        <taxon>Arthropoda</taxon>
        <taxon>Crustacea</taxon>
        <taxon>Oligostraca</taxon>
        <taxon>Ostracoda</taxon>
        <taxon>Podocopa</taxon>
        <taxon>Podocopida</taxon>
        <taxon>Darwinulocopina</taxon>
        <taxon>Darwinuloidea</taxon>
        <taxon>Darwinulidae</taxon>
        <taxon>Darwinula</taxon>
    </lineage>
</organism>
<dbReference type="Proteomes" id="UP000677054">
    <property type="component" value="Unassembled WGS sequence"/>
</dbReference>
<evidence type="ECO:0000256" key="1">
    <source>
        <dbReference type="SAM" id="SignalP"/>
    </source>
</evidence>